<evidence type="ECO:0000256" key="2">
    <source>
        <dbReference type="ARBA" id="ARBA00022729"/>
    </source>
</evidence>
<dbReference type="InterPro" id="IPR014044">
    <property type="entry name" value="CAP_dom"/>
</dbReference>
<gene>
    <name evidence="8" type="primary">LOC111434613</name>
</gene>
<dbReference type="GeneID" id="111434613"/>
<keyword evidence="2 5" id="KW-0732">Signal</keyword>
<dbReference type="AlphaFoldDB" id="A0A6J1EIP2"/>
<dbReference type="Pfam" id="PF00188">
    <property type="entry name" value="CAP"/>
    <property type="match status" value="1"/>
</dbReference>
<evidence type="ECO:0000256" key="3">
    <source>
        <dbReference type="ARBA" id="ARBA00022821"/>
    </source>
</evidence>
<keyword evidence="4" id="KW-1015">Disulfide bond</keyword>
<dbReference type="PANTHER" id="PTHR10334">
    <property type="entry name" value="CYSTEINE-RICH SECRETORY PROTEIN-RELATED"/>
    <property type="match status" value="1"/>
</dbReference>
<keyword evidence="7" id="KW-1185">Reference proteome</keyword>
<proteinExistence type="inferred from homology"/>
<dbReference type="FunFam" id="3.40.33.10:FF:000006">
    <property type="entry name" value="Putative pathogenesis-related protein 1"/>
    <property type="match status" value="1"/>
</dbReference>
<comment type="similarity">
    <text evidence="1">Belongs to the CRISP family.</text>
</comment>
<dbReference type="CDD" id="cd05381">
    <property type="entry name" value="CAP_PR-1"/>
    <property type="match status" value="1"/>
</dbReference>
<reference evidence="8" key="1">
    <citation type="submission" date="2025-08" db="UniProtKB">
        <authorList>
            <consortium name="RefSeq"/>
        </authorList>
    </citation>
    <scope>IDENTIFICATION</scope>
    <source>
        <tissue evidence="8">Young leaves</tissue>
    </source>
</reference>
<keyword evidence="3" id="KW-0611">Plant defense</keyword>
<dbReference type="GO" id="GO:0005576">
    <property type="term" value="C:extracellular region"/>
    <property type="evidence" value="ECO:0007669"/>
    <property type="project" value="InterPro"/>
</dbReference>
<evidence type="ECO:0000313" key="8">
    <source>
        <dbReference type="RefSeq" id="XP_022927846.1"/>
    </source>
</evidence>
<dbReference type="SMART" id="SM00198">
    <property type="entry name" value="SCP"/>
    <property type="match status" value="1"/>
</dbReference>
<evidence type="ECO:0000256" key="4">
    <source>
        <dbReference type="ARBA" id="ARBA00023157"/>
    </source>
</evidence>
<feature type="domain" description="SCP" evidence="6">
    <location>
        <begin position="26"/>
        <end position="158"/>
    </location>
</feature>
<evidence type="ECO:0000256" key="5">
    <source>
        <dbReference type="SAM" id="SignalP"/>
    </source>
</evidence>
<accession>A0A6J1EIP2</accession>
<dbReference type="RefSeq" id="XP_022927846.1">
    <property type="nucleotide sequence ID" value="XM_023072078.1"/>
</dbReference>
<evidence type="ECO:0000313" key="7">
    <source>
        <dbReference type="Proteomes" id="UP000504609"/>
    </source>
</evidence>
<dbReference type="InterPro" id="IPR018244">
    <property type="entry name" value="Allrgn_V5/Tpx1_CS"/>
</dbReference>
<dbReference type="KEGG" id="cmos:111434613"/>
<feature type="chain" id="PRO_5026657469" evidence="5">
    <location>
        <begin position="25"/>
        <end position="162"/>
    </location>
</feature>
<dbReference type="PROSITE" id="PS01010">
    <property type="entry name" value="CRISP_2"/>
    <property type="match status" value="1"/>
</dbReference>
<evidence type="ECO:0000256" key="1">
    <source>
        <dbReference type="ARBA" id="ARBA00009923"/>
    </source>
</evidence>
<dbReference type="Gene3D" id="3.40.33.10">
    <property type="entry name" value="CAP"/>
    <property type="match status" value="1"/>
</dbReference>
<protein>
    <submittedName>
        <fullName evidence="8">Basic form of pathogenesis-related protein 1-like</fullName>
    </submittedName>
</protein>
<dbReference type="SUPFAM" id="SSF55797">
    <property type="entry name" value="PR-1-like"/>
    <property type="match status" value="1"/>
</dbReference>
<name>A0A6J1EIP2_CUCMO</name>
<sequence length="162" mass="18075">MDVFKISFALLCVLGLFLVKPSLAQNSPKDYLNAHNAARKMVGVGPLFWDRKLAAYAQSYANKRVRDCKLVLSGGPYGENLAWSSDRSLTGVGAVKLWVSKKRFYNYRSNKCVGDQSCLAYTQVVWRRSKKLGCARVKCTNGGTFVICSYSPRGNISSQRPY</sequence>
<dbReference type="GO" id="GO:0098542">
    <property type="term" value="P:defense response to other organism"/>
    <property type="evidence" value="ECO:0007669"/>
    <property type="project" value="UniProtKB-ARBA"/>
</dbReference>
<dbReference type="InterPro" id="IPR001283">
    <property type="entry name" value="CRISP-related"/>
</dbReference>
<organism evidence="7 8">
    <name type="scientific">Cucurbita moschata</name>
    <name type="common">Winter crookneck squash</name>
    <name type="synonym">Cucurbita pepo var. moschata</name>
    <dbReference type="NCBI Taxonomy" id="3662"/>
    <lineage>
        <taxon>Eukaryota</taxon>
        <taxon>Viridiplantae</taxon>
        <taxon>Streptophyta</taxon>
        <taxon>Embryophyta</taxon>
        <taxon>Tracheophyta</taxon>
        <taxon>Spermatophyta</taxon>
        <taxon>Magnoliopsida</taxon>
        <taxon>eudicotyledons</taxon>
        <taxon>Gunneridae</taxon>
        <taxon>Pentapetalae</taxon>
        <taxon>rosids</taxon>
        <taxon>fabids</taxon>
        <taxon>Cucurbitales</taxon>
        <taxon>Cucurbitaceae</taxon>
        <taxon>Cucurbiteae</taxon>
        <taxon>Cucurbita</taxon>
    </lineage>
</organism>
<evidence type="ECO:0000259" key="6">
    <source>
        <dbReference type="SMART" id="SM00198"/>
    </source>
</evidence>
<dbReference type="PRINTS" id="PR00837">
    <property type="entry name" value="V5TPXLIKE"/>
</dbReference>
<dbReference type="InterPro" id="IPR035940">
    <property type="entry name" value="CAP_sf"/>
</dbReference>
<dbReference type="Proteomes" id="UP000504609">
    <property type="component" value="Unplaced"/>
</dbReference>
<feature type="signal peptide" evidence="5">
    <location>
        <begin position="1"/>
        <end position="24"/>
    </location>
</feature>